<proteinExistence type="predicted"/>
<dbReference type="EMBL" id="JASMQC010000007">
    <property type="protein sequence ID" value="KAK1943199.1"/>
    <property type="molecule type" value="Genomic_DNA"/>
</dbReference>
<gene>
    <name evidence="1" type="ORF">P3T76_004595</name>
</gene>
<protein>
    <submittedName>
        <fullName evidence="1">Uncharacterized protein</fullName>
    </submittedName>
</protein>
<comment type="caution">
    <text evidence="1">The sequence shown here is derived from an EMBL/GenBank/DDBJ whole genome shotgun (WGS) entry which is preliminary data.</text>
</comment>
<sequence>MHDSDELDDKETMAESQWTPFALAMEQSRKRYTATLYNSKCKPLQMINKWTSKRVQQRLILKESTFWVPYKSLKDTKSGPTVLRGLQKELQDVYLVIIGEFKYCEKFGFIKYRYSIIITHKLKLENLTTTLEKMRIFKHEDERAQGNVARTASNAKLTIQRMQEIALEHNGIIRPR</sequence>
<organism evidence="1 2">
    <name type="scientific">Phytophthora citrophthora</name>
    <dbReference type="NCBI Taxonomy" id="4793"/>
    <lineage>
        <taxon>Eukaryota</taxon>
        <taxon>Sar</taxon>
        <taxon>Stramenopiles</taxon>
        <taxon>Oomycota</taxon>
        <taxon>Peronosporomycetes</taxon>
        <taxon>Peronosporales</taxon>
        <taxon>Peronosporaceae</taxon>
        <taxon>Phytophthora</taxon>
    </lineage>
</organism>
<reference evidence="1" key="1">
    <citation type="submission" date="2023-08" db="EMBL/GenBank/DDBJ databases">
        <title>Reference Genome Resource for the Citrus Pathogen Phytophthora citrophthora.</title>
        <authorList>
            <person name="Moller H."/>
            <person name="Coetzee B."/>
            <person name="Rose L.J."/>
            <person name="Van Niekerk J.M."/>
        </authorList>
    </citation>
    <scope>NUCLEOTIDE SEQUENCE</scope>
    <source>
        <strain evidence="1">STE-U-9442</strain>
    </source>
</reference>
<evidence type="ECO:0000313" key="2">
    <source>
        <dbReference type="Proteomes" id="UP001259832"/>
    </source>
</evidence>
<keyword evidence="2" id="KW-1185">Reference proteome</keyword>
<name>A0AAD9GQJ3_9STRA</name>
<accession>A0AAD9GQJ3</accession>
<dbReference type="Proteomes" id="UP001259832">
    <property type="component" value="Unassembled WGS sequence"/>
</dbReference>
<dbReference type="AlphaFoldDB" id="A0AAD9GQJ3"/>
<evidence type="ECO:0000313" key="1">
    <source>
        <dbReference type="EMBL" id="KAK1943199.1"/>
    </source>
</evidence>